<accession>A0ABN8RTJ4</accession>
<keyword evidence="2" id="KW-1185">Reference proteome</keyword>
<feature type="non-terminal residue" evidence="1">
    <location>
        <position position="133"/>
    </location>
</feature>
<comment type="caution">
    <text evidence="1">The sequence shown here is derived from an EMBL/GenBank/DDBJ whole genome shotgun (WGS) entry which is preliminary data.</text>
</comment>
<evidence type="ECO:0000313" key="2">
    <source>
        <dbReference type="Proteomes" id="UP001159405"/>
    </source>
</evidence>
<reference evidence="1 2" key="1">
    <citation type="submission" date="2022-05" db="EMBL/GenBank/DDBJ databases">
        <authorList>
            <consortium name="Genoscope - CEA"/>
            <person name="William W."/>
        </authorList>
    </citation>
    <scope>NUCLEOTIDE SEQUENCE [LARGE SCALE GENOMIC DNA]</scope>
</reference>
<gene>
    <name evidence="1" type="ORF">PLOB_00026530</name>
</gene>
<sequence length="133" mass="15100">MEALNKQSEFAAPVLTWAQKRSDLREKSTVGKFVRSSLQGLNHEDVLLKLETKIINNGKGHARASAHGLRAIMETMLHGSQFYMLFKEAFHIYGSFFETKKDEEAFRDILLHLETGLNVVIVTHPVTVYTLVL</sequence>
<dbReference type="Proteomes" id="UP001159405">
    <property type="component" value="Unassembled WGS sequence"/>
</dbReference>
<organism evidence="1 2">
    <name type="scientific">Porites lobata</name>
    <dbReference type="NCBI Taxonomy" id="104759"/>
    <lineage>
        <taxon>Eukaryota</taxon>
        <taxon>Metazoa</taxon>
        <taxon>Cnidaria</taxon>
        <taxon>Anthozoa</taxon>
        <taxon>Hexacorallia</taxon>
        <taxon>Scleractinia</taxon>
        <taxon>Fungiina</taxon>
        <taxon>Poritidae</taxon>
        <taxon>Porites</taxon>
    </lineage>
</organism>
<proteinExistence type="predicted"/>
<dbReference type="EMBL" id="CALNXK010000318">
    <property type="protein sequence ID" value="CAH3182269.1"/>
    <property type="molecule type" value="Genomic_DNA"/>
</dbReference>
<protein>
    <submittedName>
        <fullName evidence="1">Uncharacterized protein</fullName>
    </submittedName>
</protein>
<evidence type="ECO:0000313" key="1">
    <source>
        <dbReference type="EMBL" id="CAH3182269.1"/>
    </source>
</evidence>
<name>A0ABN8RTJ4_9CNID</name>